<dbReference type="InterPro" id="IPR017907">
    <property type="entry name" value="Znf_RING_CS"/>
</dbReference>
<dbReference type="PANTHER" id="PTHR31424">
    <property type="entry name" value="PROTEIN CBG23806"/>
    <property type="match status" value="1"/>
</dbReference>
<dbReference type="Proteomes" id="UP000694845">
    <property type="component" value="Unplaced"/>
</dbReference>
<dbReference type="PROSITE" id="PS50089">
    <property type="entry name" value="ZF_RING_2"/>
    <property type="match status" value="1"/>
</dbReference>
<sequence>MLRVLVSLPYQKNNIFPLSVYRISSMMDQHTKVLEKLCRLCGERCTSSVKPPKRCSDYALKILQIFQVNVHEDEGNIHPPNMCHSCYCFLFHSNTRTATNWPKHPRTGSCFVCTKFSQQSRPGRRKKCVTRSGRPRVPPAYSEYLNSLPPSPSVDRDKIGQFVALSDTANVECRLCNQLLDNALETSCMHLFCCKCLIVHFETAGLSVVPCPTCQAPVNYKSVTSPRNYFASLYSSLPMQCTVCNVLVSLGNTKSHVCRGMPPLQLNPSVFLHDHGYASMSKPPSEVVRILHRSLNAPVTSQMEELGTHILRTKLAQSEDGFTVKYKTGGLPLTAVCVPQPRKSSQDASSGCVRQRSKILDKIRCLLSMDAKEMQQQDELKLSSMKDELQSILKDLKLNTIRIPPMKLLAVKTHLGISWTRIRVLKKWLKGYNILTEGEQALRNQQKEVIAENILTENLLLSFPDEINGGVIIKQAPYVGVKCLVTKVKQQLDQYQKHQQLTWHDGNIPHDEIWVKIGGDKGGGTFKQMIQIANVQHPNSLRHTIITNIFAAEDTRDNLKTGLQRFRIQVPELHSAFWRGYNMRLFMFGDYEYLCRVYGITGANGRHCCLYCNITKDNMQQAFEERSPVEQRSLETLSLDLHRFRAHGAHLTKAKDFNNVIDEPMFAVPLTQVCPPGLHISLGLYLKHFNSFEGACHDLDMEAAAVLAENDKGDGDPKVFGRKYQTLISDLKQARHFEQKAKALDEEFKLMEEQLTDTILTAEEESTDMEDYISATSELVHKQQQLFEKAKALRDSAALKPGQGPLAGQLDITLQQFRVKRQAYDGKSFVGNHVHKCCKEENIELLTNALVTKTQQVCPSLVPSATSIAAKYAQLFRLFSTCHRMYNSSEVLEDSAIDALDQAVKEYLKFFRAEFPLETITPKMHILEEHVVPWIRKWHFGLGFHGEQGAESVHSHFNCLRRDVRGIRDEVDILKSVVRSHWTLTSPAHAPHTVFQ</sequence>
<organism evidence="6 7">
    <name type="scientific">Acanthaster planci</name>
    <name type="common">Crown-of-thorns starfish</name>
    <dbReference type="NCBI Taxonomy" id="133434"/>
    <lineage>
        <taxon>Eukaryota</taxon>
        <taxon>Metazoa</taxon>
        <taxon>Echinodermata</taxon>
        <taxon>Eleutherozoa</taxon>
        <taxon>Asterozoa</taxon>
        <taxon>Asteroidea</taxon>
        <taxon>Valvatacea</taxon>
        <taxon>Valvatida</taxon>
        <taxon>Acanthasteridae</taxon>
        <taxon>Acanthaster</taxon>
    </lineage>
</organism>
<dbReference type="RefSeq" id="XP_022108663.1">
    <property type="nucleotide sequence ID" value="XM_022252971.1"/>
</dbReference>
<gene>
    <name evidence="7" type="primary">LOC110988954</name>
</gene>
<feature type="domain" description="RING-type" evidence="5">
    <location>
        <begin position="173"/>
        <end position="215"/>
    </location>
</feature>
<evidence type="ECO:0000313" key="7">
    <source>
        <dbReference type="RefSeq" id="XP_022108663.1"/>
    </source>
</evidence>
<dbReference type="InterPro" id="IPR013083">
    <property type="entry name" value="Znf_RING/FYVE/PHD"/>
</dbReference>
<dbReference type="AlphaFoldDB" id="A0A8B7ZSV4"/>
<keyword evidence="6" id="KW-1185">Reference proteome</keyword>
<dbReference type="OrthoDB" id="10032694at2759"/>
<evidence type="ECO:0000313" key="6">
    <source>
        <dbReference type="Proteomes" id="UP000694845"/>
    </source>
</evidence>
<keyword evidence="1" id="KW-0479">Metal-binding</keyword>
<dbReference type="PROSITE" id="PS00518">
    <property type="entry name" value="ZF_RING_1"/>
    <property type="match status" value="1"/>
</dbReference>
<dbReference type="GO" id="GO:0008270">
    <property type="term" value="F:zinc ion binding"/>
    <property type="evidence" value="ECO:0007669"/>
    <property type="project" value="UniProtKB-KW"/>
</dbReference>
<accession>A0A8B7ZSV4</accession>
<dbReference type="GeneID" id="110988954"/>
<dbReference type="PANTHER" id="PTHR31424:SF3">
    <property type="entry name" value="RING-TYPE DOMAIN-CONTAINING PROTEIN"/>
    <property type="match status" value="1"/>
</dbReference>
<dbReference type="InterPro" id="IPR009689">
    <property type="entry name" value="DUF1280"/>
</dbReference>
<evidence type="ECO:0000256" key="1">
    <source>
        <dbReference type="ARBA" id="ARBA00022723"/>
    </source>
</evidence>
<keyword evidence="2 4" id="KW-0863">Zinc-finger</keyword>
<dbReference type="Pfam" id="PF06918">
    <property type="entry name" value="DUF1280"/>
    <property type="match status" value="1"/>
</dbReference>
<dbReference type="InterPro" id="IPR001841">
    <property type="entry name" value="Znf_RING"/>
</dbReference>
<evidence type="ECO:0000256" key="4">
    <source>
        <dbReference type="PROSITE-ProRule" id="PRU00175"/>
    </source>
</evidence>
<evidence type="ECO:0000259" key="5">
    <source>
        <dbReference type="PROSITE" id="PS50089"/>
    </source>
</evidence>
<dbReference type="Gene3D" id="3.30.40.10">
    <property type="entry name" value="Zinc/RING finger domain, C3HC4 (zinc finger)"/>
    <property type="match status" value="1"/>
</dbReference>
<evidence type="ECO:0000256" key="2">
    <source>
        <dbReference type="ARBA" id="ARBA00022771"/>
    </source>
</evidence>
<keyword evidence="3" id="KW-0862">Zinc</keyword>
<name>A0A8B7ZSV4_ACAPL</name>
<dbReference type="SUPFAM" id="SSF57850">
    <property type="entry name" value="RING/U-box"/>
    <property type="match status" value="1"/>
</dbReference>
<proteinExistence type="predicted"/>
<reference evidence="7" key="1">
    <citation type="submission" date="2025-08" db="UniProtKB">
        <authorList>
            <consortium name="RefSeq"/>
        </authorList>
    </citation>
    <scope>IDENTIFICATION</scope>
</reference>
<protein>
    <submittedName>
        <fullName evidence="7">Uncharacterized protein LOC110988954 isoform X1</fullName>
    </submittedName>
</protein>
<evidence type="ECO:0000256" key="3">
    <source>
        <dbReference type="ARBA" id="ARBA00022833"/>
    </source>
</evidence>
<dbReference type="KEGG" id="aplc:110988954"/>